<name>A0A0C2S1S2_AMAMK</name>
<dbReference type="InParanoid" id="A0A0C2S1S2"/>
<protein>
    <submittedName>
        <fullName evidence="1">Uncharacterized protein</fullName>
    </submittedName>
</protein>
<dbReference type="Proteomes" id="UP000054549">
    <property type="component" value="Unassembled WGS sequence"/>
</dbReference>
<keyword evidence="2" id="KW-1185">Reference proteome</keyword>
<dbReference type="AlphaFoldDB" id="A0A0C2S1S2"/>
<evidence type="ECO:0000313" key="2">
    <source>
        <dbReference type="Proteomes" id="UP000054549"/>
    </source>
</evidence>
<dbReference type="EMBL" id="KN818414">
    <property type="protein sequence ID" value="KIL56580.1"/>
    <property type="molecule type" value="Genomic_DNA"/>
</dbReference>
<reference evidence="1 2" key="1">
    <citation type="submission" date="2014-04" db="EMBL/GenBank/DDBJ databases">
        <title>Evolutionary Origins and Diversification of the Mycorrhizal Mutualists.</title>
        <authorList>
            <consortium name="DOE Joint Genome Institute"/>
            <consortium name="Mycorrhizal Genomics Consortium"/>
            <person name="Kohler A."/>
            <person name="Kuo A."/>
            <person name="Nagy L.G."/>
            <person name="Floudas D."/>
            <person name="Copeland A."/>
            <person name="Barry K.W."/>
            <person name="Cichocki N."/>
            <person name="Veneault-Fourrey C."/>
            <person name="LaButti K."/>
            <person name="Lindquist E.A."/>
            <person name="Lipzen A."/>
            <person name="Lundell T."/>
            <person name="Morin E."/>
            <person name="Murat C."/>
            <person name="Riley R."/>
            <person name="Ohm R."/>
            <person name="Sun H."/>
            <person name="Tunlid A."/>
            <person name="Henrissat B."/>
            <person name="Grigoriev I.V."/>
            <person name="Hibbett D.S."/>
            <person name="Martin F."/>
        </authorList>
    </citation>
    <scope>NUCLEOTIDE SEQUENCE [LARGE SCALE GENOMIC DNA]</scope>
    <source>
        <strain evidence="1 2">Koide BX008</strain>
    </source>
</reference>
<organism evidence="1 2">
    <name type="scientific">Amanita muscaria (strain Koide BX008)</name>
    <dbReference type="NCBI Taxonomy" id="946122"/>
    <lineage>
        <taxon>Eukaryota</taxon>
        <taxon>Fungi</taxon>
        <taxon>Dikarya</taxon>
        <taxon>Basidiomycota</taxon>
        <taxon>Agaricomycotina</taxon>
        <taxon>Agaricomycetes</taxon>
        <taxon>Agaricomycetidae</taxon>
        <taxon>Agaricales</taxon>
        <taxon>Pluteineae</taxon>
        <taxon>Amanitaceae</taxon>
        <taxon>Amanita</taxon>
    </lineage>
</organism>
<gene>
    <name evidence="1" type="ORF">M378DRAFT_465353</name>
</gene>
<sequence>MQMVDAVNAALMECKPFAINDAKELKTKIRTIIIKSWMRSRHSWRYMILDWWKIIQCTKRTCEIVGWARYSSTTT</sequence>
<evidence type="ECO:0000313" key="1">
    <source>
        <dbReference type="EMBL" id="KIL56580.1"/>
    </source>
</evidence>
<dbReference type="HOGENOM" id="CLU_2670559_0_0_1"/>
<proteinExistence type="predicted"/>
<accession>A0A0C2S1S2</accession>